<feature type="transmembrane region" description="Helical" evidence="1">
    <location>
        <begin position="144"/>
        <end position="163"/>
    </location>
</feature>
<evidence type="ECO:0000313" key="4">
    <source>
        <dbReference type="WormBase" id="F47C12.5"/>
    </source>
</evidence>
<dbReference type="Pfam" id="PF10318">
    <property type="entry name" value="7TM_GPCR_Srh"/>
    <property type="match status" value="1"/>
</dbReference>
<feature type="transmembrane region" description="Helical" evidence="1">
    <location>
        <begin position="279"/>
        <end position="298"/>
    </location>
</feature>
<dbReference type="UCSC" id="F47C12.5">
    <property type="organism name" value="c. elegans"/>
</dbReference>
<dbReference type="InterPro" id="IPR053220">
    <property type="entry name" value="Nematode_rcpt-like_serp_H"/>
</dbReference>
<dbReference type="AlphaFoldDB" id="Q20529"/>
<protein>
    <submittedName>
        <fullName evidence="2">Serpentine Receptor, class H</fullName>
    </submittedName>
</protein>
<gene>
    <name evidence="2 4" type="primary">srh-220</name>
    <name evidence="2" type="ORF">CELE_F47C12.5</name>
    <name evidence="4" type="ORF">F47C12.5</name>
</gene>
<keyword evidence="1" id="KW-1133">Transmembrane helix</keyword>
<dbReference type="OrthoDB" id="5800592at2759"/>
<dbReference type="GeneID" id="185917"/>
<feature type="transmembrane region" description="Helical" evidence="1">
    <location>
        <begin position="244"/>
        <end position="267"/>
    </location>
</feature>
<dbReference type="OMA" id="ESIFLCA"/>
<keyword evidence="3" id="KW-1185">Reference proteome</keyword>
<keyword evidence="1" id="KW-0812">Transmembrane</keyword>
<dbReference type="PaxDb" id="6239-F47C12.5"/>
<dbReference type="RefSeq" id="NP_500451.1">
    <property type="nucleotide sequence ID" value="NM_068050.1"/>
</dbReference>
<feature type="transmembrane region" description="Helical" evidence="1">
    <location>
        <begin position="104"/>
        <end position="123"/>
    </location>
</feature>
<feature type="transmembrane region" description="Helical" evidence="1">
    <location>
        <begin position="198"/>
        <end position="223"/>
    </location>
</feature>
<dbReference type="EMBL" id="BX284604">
    <property type="protein sequence ID" value="CCD71380.1"/>
    <property type="molecule type" value="Genomic_DNA"/>
</dbReference>
<feature type="transmembrane region" description="Helical" evidence="1">
    <location>
        <begin position="67"/>
        <end position="92"/>
    </location>
</feature>
<dbReference type="CTD" id="185917"/>
<dbReference type="PANTHER" id="PTHR22941">
    <property type="entry name" value="SERPENTINE RECEPTOR"/>
    <property type="match status" value="1"/>
</dbReference>
<proteinExistence type="predicted"/>
<accession>Q20529</accession>
<dbReference type="FunCoup" id="Q20529">
    <property type="interactions" value="227"/>
</dbReference>
<dbReference type="PhylomeDB" id="Q20529"/>
<dbReference type="InterPro" id="IPR019422">
    <property type="entry name" value="7TM_GPCR_serpentine_rcpt_Srh"/>
</dbReference>
<dbReference type="HOGENOM" id="CLU_042960_1_1_1"/>
<sequence>MTTESVCSLNFEITYTDSPEFNVLLLHTIGLLSTPIHIFGGYCILFKTPKEMSSVKWSLFNLQTTSFLLDLFLSVFGTIQLLIPLIAVYGIGIFTKLGMRIPEVVYILETSIAVVGCSIIVLLENRFYILMINKNMWTRFRIPFLTFYYITAFLFFYPIYITMPPGPEHRKDFILKSIPCLHPDVRAAPLYLVELGGLKFAICTTSESLLIVFTLGTMFLLILNSLRNYGHTRSKKTVDLQKKLIRAIFIQLALPFCIIWVPIIYYTFIGFFNAAINNFMYVLMATHGLVSTLVMLVVQKPYREFISKSCSLHKKIGSLEGSTGGNAFNSVNNGIVINRMF</sequence>
<dbReference type="PIR" id="T34281">
    <property type="entry name" value="T34281"/>
</dbReference>
<organism evidence="2 3">
    <name type="scientific">Caenorhabditis elegans</name>
    <dbReference type="NCBI Taxonomy" id="6239"/>
    <lineage>
        <taxon>Eukaryota</taxon>
        <taxon>Metazoa</taxon>
        <taxon>Ecdysozoa</taxon>
        <taxon>Nematoda</taxon>
        <taxon>Chromadorea</taxon>
        <taxon>Rhabditida</taxon>
        <taxon>Rhabditina</taxon>
        <taxon>Rhabditomorpha</taxon>
        <taxon>Rhabditoidea</taxon>
        <taxon>Rhabditidae</taxon>
        <taxon>Peloderinae</taxon>
        <taxon>Caenorhabditis</taxon>
    </lineage>
</organism>
<dbReference type="PANTHER" id="PTHR22941:SF131">
    <property type="entry name" value="SERPENTINE RECEPTOR, CLASS H"/>
    <property type="match status" value="1"/>
</dbReference>
<dbReference type="eggNOG" id="ENOG502TJDJ">
    <property type="taxonomic scope" value="Eukaryota"/>
</dbReference>
<feature type="transmembrane region" description="Helical" evidence="1">
    <location>
        <begin position="24"/>
        <end position="46"/>
    </location>
</feature>
<keyword evidence="2" id="KW-0675">Receptor</keyword>
<dbReference type="WormBase" id="F47C12.5">
    <property type="protein sequence ID" value="CE10678"/>
    <property type="gene ID" value="WBGene00005430"/>
    <property type="gene designation" value="srh-220"/>
</dbReference>
<evidence type="ECO:0000313" key="2">
    <source>
        <dbReference type="EMBL" id="CCD71380.1"/>
    </source>
</evidence>
<keyword evidence="1" id="KW-0472">Membrane</keyword>
<name>Q20529_CAEEL</name>
<dbReference type="STRING" id="6239.F47C12.5.1"/>
<dbReference type="AGR" id="WB:WBGene00005430"/>
<evidence type="ECO:0000313" key="3">
    <source>
        <dbReference type="Proteomes" id="UP000001940"/>
    </source>
</evidence>
<dbReference type="InParanoid" id="Q20529"/>
<dbReference type="KEGG" id="cel:CELE_F47C12.5"/>
<reference evidence="2 3" key="1">
    <citation type="journal article" date="1998" name="Science">
        <title>Genome sequence of the nematode C. elegans: a platform for investigating biology.</title>
        <authorList>
            <consortium name="The C. elegans sequencing consortium"/>
            <person name="Sulson J.E."/>
            <person name="Waterston R."/>
        </authorList>
    </citation>
    <scope>NUCLEOTIDE SEQUENCE [LARGE SCALE GENOMIC DNA]</scope>
    <source>
        <strain evidence="2 3">Bristol N2</strain>
    </source>
</reference>
<dbReference type="Proteomes" id="UP000001940">
    <property type="component" value="Chromosome IV"/>
</dbReference>
<evidence type="ECO:0000256" key="1">
    <source>
        <dbReference type="SAM" id="Phobius"/>
    </source>
</evidence>